<protein>
    <recommendedName>
        <fullName evidence="8">Peptidase M12B domain-containing protein</fullName>
    </recommendedName>
</protein>
<dbReference type="Pfam" id="PF08516">
    <property type="entry name" value="ADAM_CR"/>
    <property type="match status" value="1"/>
</dbReference>
<evidence type="ECO:0000259" key="5">
    <source>
        <dbReference type="PROSITE" id="PS50215"/>
    </source>
</evidence>
<dbReference type="InterPro" id="IPR024079">
    <property type="entry name" value="MetalloPept_cat_dom_sf"/>
</dbReference>
<dbReference type="InterPro" id="IPR036436">
    <property type="entry name" value="Disintegrin_dom_sf"/>
</dbReference>
<proteinExistence type="predicted"/>
<dbReference type="AlphaFoldDB" id="T1KCT5"/>
<reference evidence="6" key="2">
    <citation type="submission" date="2015-06" db="UniProtKB">
        <authorList>
            <consortium name="EnsemblMetazoa"/>
        </authorList>
    </citation>
    <scope>IDENTIFICATION</scope>
</reference>
<feature type="binding site" evidence="2">
    <location>
        <position position="319"/>
    </location>
    <ligand>
        <name>Zn(2+)</name>
        <dbReference type="ChEBI" id="CHEBI:29105"/>
        <note>catalytic</note>
    </ligand>
</feature>
<evidence type="ECO:0000313" key="7">
    <source>
        <dbReference type="Proteomes" id="UP000015104"/>
    </source>
</evidence>
<feature type="domain" description="Peptidase M12B" evidence="5">
    <location>
        <begin position="202"/>
        <end position="381"/>
    </location>
</feature>
<dbReference type="InterPro" id="IPR001762">
    <property type="entry name" value="Disintegrin_dom"/>
</dbReference>
<keyword evidence="2" id="KW-0479">Metal-binding</keyword>
<evidence type="ECO:0000256" key="3">
    <source>
        <dbReference type="SAM" id="SignalP"/>
    </source>
</evidence>
<dbReference type="GO" id="GO:0004222">
    <property type="term" value="F:metalloendopeptidase activity"/>
    <property type="evidence" value="ECO:0007669"/>
    <property type="project" value="InterPro"/>
</dbReference>
<reference evidence="7" key="1">
    <citation type="submission" date="2011-08" db="EMBL/GenBank/DDBJ databases">
        <authorList>
            <person name="Rombauts S."/>
        </authorList>
    </citation>
    <scope>NUCLEOTIDE SEQUENCE</scope>
    <source>
        <strain evidence="7">London</strain>
    </source>
</reference>
<dbReference type="GO" id="GO:0006509">
    <property type="term" value="P:membrane protein ectodomain proteolysis"/>
    <property type="evidence" value="ECO:0007669"/>
    <property type="project" value="TreeGrafter"/>
</dbReference>
<organism evidence="6 7">
    <name type="scientific">Tetranychus urticae</name>
    <name type="common">Two-spotted spider mite</name>
    <dbReference type="NCBI Taxonomy" id="32264"/>
    <lineage>
        <taxon>Eukaryota</taxon>
        <taxon>Metazoa</taxon>
        <taxon>Ecdysozoa</taxon>
        <taxon>Arthropoda</taxon>
        <taxon>Chelicerata</taxon>
        <taxon>Arachnida</taxon>
        <taxon>Acari</taxon>
        <taxon>Acariformes</taxon>
        <taxon>Trombidiformes</taxon>
        <taxon>Prostigmata</taxon>
        <taxon>Eleutherengona</taxon>
        <taxon>Raphignathae</taxon>
        <taxon>Tetranychoidea</taxon>
        <taxon>Tetranychidae</taxon>
        <taxon>Tetranychus</taxon>
    </lineage>
</organism>
<dbReference type="Pfam" id="PF00200">
    <property type="entry name" value="Disintegrin"/>
    <property type="match status" value="1"/>
</dbReference>
<dbReference type="PANTHER" id="PTHR11905">
    <property type="entry name" value="ADAM A DISINTEGRIN AND METALLOPROTEASE DOMAIN"/>
    <property type="match status" value="1"/>
</dbReference>
<feature type="binding site" evidence="2">
    <location>
        <position position="325"/>
    </location>
    <ligand>
        <name>Zn(2+)</name>
        <dbReference type="ChEBI" id="CHEBI:29105"/>
        <note>catalytic</note>
    </ligand>
</feature>
<evidence type="ECO:0008006" key="8">
    <source>
        <dbReference type="Google" id="ProtNLM"/>
    </source>
</evidence>
<keyword evidence="2" id="KW-1015">Disulfide bond</keyword>
<dbReference type="Pfam" id="PF01421">
    <property type="entry name" value="Reprolysin"/>
    <property type="match status" value="1"/>
</dbReference>
<dbReference type="PROSITE" id="PS50214">
    <property type="entry name" value="DISINTEGRIN_2"/>
    <property type="match status" value="1"/>
</dbReference>
<dbReference type="HOGENOM" id="CLU_398151_0_0_1"/>
<comment type="caution">
    <text evidence="2">Lacks conserved residue(s) required for the propagation of feature annotation.</text>
</comment>
<evidence type="ECO:0000256" key="2">
    <source>
        <dbReference type="PROSITE-ProRule" id="PRU00276"/>
    </source>
</evidence>
<evidence type="ECO:0000259" key="4">
    <source>
        <dbReference type="PROSITE" id="PS50214"/>
    </source>
</evidence>
<dbReference type="KEGG" id="tut:107363009"/>
<dbReference type="Gene3D" id="4.10.70.10">
    <property type="entry name" value="Disintegrin domain"/>
    <property type="match status" value="1"/>
</dbReference>
<dbReference type="Gene3D" id="3.40.390.10">
    <property type="entry name" value="Collagenase (Catalytic Domain)"/>
    <property type="match status" value="1"/>
</dbReference>
<dbReference type="SMART" id="SM00608">
    <property type="entry name" value="ACR"/>
    <property type="match status" value="1"/>
</dbReference>
<dbReference type="PROSITE" id="PS50215">
    <property type="entry name" value="ADAM_MEPRO"/>
    <property type="match status" value="1"/>
</dbReference>
<evidence type="ECO:0000256" key="1">
    <source>
        <dbReference type="PROSITE-ProRule" id="PRU00068"/>
    </source>
</evidence>
<dbReference type="OrthoDB" id="5951731at2759"/>
<dbReference type="Proteomes" id="UP000015104">
    <property type="component" value="Unassembled WGS sequence"/>
</dbReference>
<evidence type="ECO:0000313" key="6">
    <source>
        <dbReference type="EnsemblMetazoa" id="tetur09g00410.1"/>
    </source>
</evidence>
<dbReference type="PANTHER" id="PTHR11905:SF248">
    <property type="entry name" value="DISINTEGRIN AND METALLOPROTEINASE DOMAIN-CONTAINING PROTEIN UNC-71"/>
    <property type="match status" value="1"/>
</dbReference>
<dbReference type="SUPFAM" id="SSF55486">
    <property type="entry name" value="Metalloproteases ('zincins'), catalytic domain"/>
    <property type="match status" value="1"/>
</dbReference>
<feature type="signal peptide" evidence="3">
    <location>
        <begin position="1"/>
        <end position="19"/>
    </location>
</feature>
<feature type="disulfide bond" evidence="2">
    <location>
        <begin position="337"/>
        <end position="342"/>
    </location>
</feature>
<feature type="active site" evidence="2">
    <location>
        <position position="316"/>
    </location>
</feature>
<keyword evidence="2" id="KW-0862">Zinc</keyword>
<feature type="binding site" evidence="2">
    <location>
        <position position="315"/>
    </location>
    <ligand>
        <name>Zn(2+)</name>
        <dbReference type="ChEBI" id="CHEBI:29105"/>
        <note>catalytic</note>
    </ligand>
</feature>
<keyword evidence="3" id="KW-0732">Signal</keyword>
<dbReference type="SUPFAM" id="SSF57552">
    <property type="entry name" value="Blood coagulation inhibitor (disintegrin)"/>
    <property type="match status" value="1"/>
</dbReference>
<dbReference type="eggNOG" id="KOG3607">
    <property type="taxonomic scope" value="Eukaryota"/>
</dbReference>
<name>T1KCT5_TETUR</name>
<feature type="disulfide bond" evidence="1">
    <location>
        <begin position="445"/>
        <end position="465"/>
    </location>
</feature>
<gene>
    <name evidence="6" type="primary">107363009</name>
</gene>
<feature type="chain" id="PRO_5004591385" description="Peptidase M12B domain-containing protein" evidence="3">
    <location>
        <begin position="20"/>
        <end position="694"/>
    </location>
</feature>
<dbReference type="InterPro" id="IPR006586">
    <property type="entry name" value="ADAM_Cys-rich"/>
</dbReference>
<dbReference type="InterPro" id="IPR001590">
    <property type="entry name" value="Peptidase_M12B"/>
</dbReference>
<accession>T1KCT5</accession>
<dbReference type="GO" id="GO:0046872">
    <property type="term" value="F:metal ion binding"/>
    <property type="evidence" value="ECO:0007669"/>
    <property type="project" value="UniProtKB-KW"/>
</dbReference>
<dbReference type="SMART" id="SM00050">
    <property type="entry name" value="DISIN"/>
    <property type="match status" value="1"/>
</dbReference>
<dbReference type="EMBL" id="CAEY01001996">
    <property type="status" value="NOT_ANNOTATED_CDS"/>
    <property type="molecule type" value="Genomic_DNA"/>
</dbReference>
<feature type="domain" description="Disintegrin" evidence="4">
    <location>
        <begin position="384"/>
        <end position="473"/>
    </location>
</feature>
<sequence length="694" mass="78012">MQIQPVLIVSLLFICNIYGLDVDANQNITQCIPNPLLICTKNNSDICVDPKVLLIASPFHGNLTFQLEPATSKYYLIEANGTDCIFTGKMNGTSHRVRVNTCSYSLKNSTLVICLIIHNDSWLIEFNETKECYQIQSSQCYIRDIIPIDTFDGLEPENIIRVHDASLNHLFDPKFLMSTPRYVRVGIAIDCTAEFKYYAKEHELVNIFKRAIQLLTQMNIFAILTVIKSLPGQCDEAKTYKYDADTLLVKFREYIIENHETLGNYDVIVRITAPCNNNCDRLGVTNLNIACNPMLGRTVVRDSDSDYTFSTAFAHELLHTFGVVHDNEEEFTEEAYCPYEHCLMYSSAPRGQPKVGLSPFTISQVEASILSGDLDCFLDKPELGKYCGDYSLSGYEQCDCADIKHCSKCCNPSTCLLLEGAKCGHGPCCNFETCELYKSTDNHVCRPAKSDCDIEEKCDGSSQFCPPDLHVHDGWSCEYGQGHCFNGKCGSYHLSCDKIFENSDPGPDFCYERNTLATNYFNCGPPIKYFKIFDGKAKKCKNEDVKCGRLHCTESGRLRSSIGQAYANLLRDILNPPCRVIHISRSFHRNATDLGLVPDGAPCAPNKMCLNQECIPVSKVIETKPCPINCQNRGKCTNQGTCICNNPKDKSPDCSFSPVTSPNWTALFRYFETTIQLIVMVVVTSTWIWIQFNK</sequence>
<dbReference type="EnsemblMetazoa" id="tetur09g00410.1">
    <property type="protein sequence ID" value="tetur09g00410.1"/>
    <property type="gene ID" value="tetur09g00410"/>
</dbReference>
<keyword evidence="7" id="KW-1185">Reference proteome</keyword>